<dbReference type="CDD" id="cd19608">
    <property type="entry name" value="GH113_mannanase-like"/>
    <property type="match status" value="1"/>
</dbReference>
<keyword evidence="1" id="KW-1133">Transmembrane helix</keyword>
<dbReference type="InterPro" id="IPR017853">
    <property type="entry name" value="GH"/>
</dbReference>
<evidence type="ECO:0000256" key="1">
    <source>
        <dbReference type="SAM" id="Phobius"/>
    </source>
</evidence>
<reference evidence="2" key="1">
    <citation type="submission" date="2022-09" db="EMBL/GenBank/DDBJ databases">
        <title>Complete Genomes of Fervidibacillus albus and Fervidibacillus halotolerans isolated from tidal flat sediments.</title>
        <authorList>
            <person name="Kwon K.K."/>
            <person name="Yang S.-H."/>
            <person name="Park M.J."/>
            <person name="Oh H.-M."/>
        </authorList>
    </citation>
    <scope>NUCLEOTIDE SEQUENCE</scope>
    <source>
        <strain evidence="2">MEBiC13591</strain>
    </source>
</reference>
<dbReference type="Proteomes" id="UP001164718">
    <property type="component" value="Chromosome"/>
</dbReference>
<dbReference type="AlphaFoldDB" id="A0A9E8RV49"/>
<name>A0A9E8RV49_9BACI</name>
<dbReference type="EMBL" id="CP106878">
    <property type="protein sequence ID" value="WAA09076.1"/>
    <property type="molecule type" value="Genomic_DNA"/>
</dbReference>
<dbReference type="SUPFAM" id="SSF51445">
    <property type="entry name" value="(Trans)glycosidases"/>
    <property type="match status" value="1"/>
</dbReference>
<keyword evidence="1" id="KW-0472">Membrane</keyword>
<feature type="transmembrane region" description="Helical" evidence="1">
    <location>
        <begin position="12"/>
        <end position="33"/>
    </location>
</feature>
<dbReference type="InterPro" id="IPR055151">
    <property type="entry name" value="GH113"/>
</dbReference>
<proteinExistence type="predicted"/>
<organism evidence="2 3">
    <name type="scientific">Fervidibacillus albus</name>
    <dbReference type="NCBI Taxonomy" id="2980026"/>
    <lineage>
        <taxon>Bacteria</taxon>
        <taxon>Bacillati</taxon>
        <taxon>Bacillota</taxon>
        <taxon>Bacilli</taxon>
        <taxon>Bacillales</taxon>
        <taxon>Bacillaceae</taxon>
        <taxon>Fervidibacillus</taxon>
    </lineage>
</organism>
<accession>A0A9E8RV49</accession>
<protein>
    <submittedName>
        <fullName evidence="2">Uncharacterized protein</fullName>
    </submittedName>
</protein>
<gene>
    <name evidence="2" type="ORF">OE104_10805</name>
</gene>
<dbReference type="Pfam" id="PF22612">
    <property type="entry name" value="GH113"/>
    <property type="match status" value="1"/>
</dbReference>
<keyword evidence="3" id="KW-1185">Reference proteome</keyword>
<sequence>MQRFIRMLIKIIFVIGTGLFLCKMIIIHFTSLWCDYPSIPNPTPHSISRSSAQLIEKQPIIIENRKPKQMTEGFQAGMNVVIYGEPDNRITEHFFERLQRLNVNSVAITFPFSQSHWQESHVQKDATITPTINSLEQLIYTAHTFDFTVMLRPILDEKHLMKTGHWRGNIQPTDPAQWFSSYKQFLIPYVELAEKQGVEIFNIGTEFTSLQKEYSAMWTDLIETIWTVYHGKLIYSFNWDTVDDISTIEFVSDLDYIGVDAYFPLDLPNEASSVDIEKEWKKWTRKVRNLLQNEKIVITEAGVIPVAGAYRTPWKGEIPGEKVDWTVQGNYYEGTFYAWQEWISGLYWWNVSLNGSPNAIDYSPLGSPTEKIIQNLFSTVNK</sequence>
<dbReference type="KEGG" id="faf:OE104_10805"/>
<evidence type="ECO:0000313" key="3">
    <source>
        <dbReference type="Proteomes" id="UP001164718"/>
    </source>
</evidence>
<evidence type="ECO:0000313" key="2">
    <source>
        <dbReference type="EMBL" id="WAA09076.1"/>
    </source>
</evidence>
<dbReference type="RefSeq" id="WP_275416861.1">
    <property type="nucleotide sequence ID" value="NZ_CP106878.1"/>
</dbReference>
<keyword evidence="1" id="KW-0812">Transmembrane</keyword>
<dbReference type="Gene3D" id="3.20.20.80">
    <property type="entry name" value="Glycosidases"/>
    <property type="match status" value="1"/>
</dbReference>